<dbReference type="GO" id="GO:0016740">
    <property type="term" value="F:transferase activity"/>
    <property type="evidence" value="ECO:0007669"/>
    <property type="project" value="UniProtKB-KW"/>
</dbReference>
<sequence length="395" mass="43325">MPVSLLKGVKILDFSTLLPGPYATMMLSDLGAEVLRIESHVRKDDTRTFPPFVHGVSAAHAHLNRSKMSMSLDLKQPEAVEIVKELVQEYDIILEQFRPGVMDRLGVGYDALKAMNPRLIFCSLTGYGQTGPYRYRAGHDNNYLSLSGIMGYSGRKETGPMPIGTQVADIAGGSLHSIIGILSAVIYRQQTGEGQWLDISMTDSCFTMNAMLGSGFVATGKYQPERENMLLNGGSFYDFYETSDGRHLSVGSLEPKFFIALCEGIGRPDLVKAALDHSENGIKSLKATFKKIFREKTFAEWKGIFAQTEACVEPVLDFAEACDHPQILAREMIVGVPDGNGSLQKQIANPIKSTAFKPVYAHTGSGLGEHTDQILRTMGKSEEEIAFLRENGTIA</sequence>
<keyword evidence="2" id="KW-1185">Reference proteome</keyword>
<comment type="caution">
    <text evidence="1">The sequence shown here is derived from an EMBL/GenBank/DDBJ whole genome shotgun (WGS) entry which is preliminary data.</text>
</comment>
<dbReference type="InterPro" id="IPR003673">
    <property type="entry name" value="CoA-Trfase_fam_III"/>
</dbReference>
<dbReference type="AlphaFoldDB" id="A0A372LFR7"/>
<evidence type="ECO:0000313" key="2">
    <source>
        <dbReference type="Proteomes" id="UP000262939"/>
    </source>
</evidence>
<protein>
    <submittedName>
        <fullName evidence="1">CoA transferase</fullName>
    </submittedName>
</protein>
<dbReference type="InterPro" id="IPR023606">
    <property type="entry name" value="CoA-Trfase_III_dom_1_sf"/>
</dbReference>
<dbReference type="Pfam" id="PF02515">
    <property type="entry name" value="CoA_transf_3"/>
    <property type="match status" value="1"/>
</dbReference>
<accession>A0A372LFR7</accession>
<gene>
    <name evidence="1" type="ORF">D0466_02725</name>
</gene>
<dbReference type="EMBL" id="QVTD01000003">
    <property type="protein sequence ID" value="RFU64854.1"/>
    <property type="molecule type" value="Genomic_DNA"/>
</dbReference>
<dbReference type="OrthoDB" id="9797653at2"/>
<dbReference type="RefSeq" id="WP_117321030.1">
    <property type="nucleotide sequence ID" value="NZ_QVTD01000003.1"/>
</dbReference>
<proteinExistence type="predicted"/>
<dbReference type="PANTHER" id="PTHR48228">
    <property type="entry name" value="SUCCINYL-COA--D-CITRAMALATE COA-TRANSFERASE"/>
    <property type="match status" value="1"/>
</dbReference>
<organism evidence="1 2">
    <name type="scientific">Peribacillus glennii</name>
    <dbReference type="NCBI Taxonomy" id="2303991"/>
    <lineage>
        <taxon>Bacteria</taxon>
        <taxon>Bacillati</taxon>
        <taxon>Bacillota</taxon>
        <taxon>Bacilli</taxon>
        <taxon>Bacillales</taxon>
        <taxon>Bacillaceae</taxon>
        <taxon>Peribacillus</taxon>
    </lineage>
</organism>
<name>A0A372LFR7_9BACI</name>
<dbReference type="Gene3D" id="3.30.1540.10">
    <property type="entry name" value="formyl-coa transferase, domain 3"/>
    <property type="match status" value="1"/>
</dbReference>
<dbReference type="PANTHER" id="PTHR48228:SF5">
    <property type="entry name" value="ALPHA-METHYLACYL-COA RACEMASE"/>
    <property type="match status" value="1"/>
</dbReference>
<dbReference type="InterPro" id="IPR044855">
    <property type="entry name" value="CoA-Trfase_III_dom3_sf"/>
</dbReference>
<dbReference type="Gene3D" id="3.40.50.10540">
    <property type="entry name" value="Crotonobetainyl-coa:carnitine coa-transferase, domain 1"/>
    <property type="match status" value="1"/>
</dbReference>
<dbReference type="InterPro" id="IPR050509">
    <property type="entry name" value="CoA-transferase_III"/>
</dbReference>
<keyword evidence="1" id="KW-0808">Transferase</keyword>
<evidence type="ECO:0000313" key="1">
    <source>
        <dbReference type="EMBL" id="RFU64854.1"/>
    </source>
</evidence>
<dbReference type="Proteomes" id="UP000262939">
    <property type="component" value="Unassembled WGS sequence"/>
</dbReference>
<reference evidence="1 2" key="1">
    <citation type="submission" date="2018-08" db="EMBL/GenBank/DDBJ databases">
        <title>Bacillus chawlae sp. nov., Bacillus glennii sp. nov., and Bacillus saganii sp. nov. Isolated from the Vehicle Assembly Building at Kennedy Space Center where the Viking Spacecraft were Assembled.</title>
        <authorList>
            <person name="Seuylemezian A."/>
            <person name="Vaishampayan P."/>
        </authorList>
    </citation>
    <scope>NUCLEOTIDE SEQUENCE [LARGE SCALE GENOMIC DNA]</scope>
    <source>
        <strain evidence="1 2">V44-8</strain>
    </source>
</reference>
<dbReference type="SUPFAM" id="SSF89796">
    <property type="entry name" value="CoA-transferase family III (CaiB/BaiF)"/>
    <property type="match status" value="1"/>
</dbReference>